<evidence type="ECO:0000313" key="5">
    <source>
        <dbReference type="EMBL" id="AUT66137.1"/>
    </source>
</evidence>
<dbReference type="Gene3D" id="3.20.20.70">
    <property type="entry name" value="Aldolase class I"/>
    <property type="match status" value="1"/>
</dbReference>
<dbReference type="KEGG" id="pter:C2L65_35925"/>
<organism evidence="5 6">
    <name type="scientific">Paraburkholderia terrae</name>
    <dbReference type="NCBI Taxonomy" id="311230"/>
    <lineage>
        <taxon>Bacteria</taxon>
        <taxon>Pseudomonadati</taxon>
        <taxon>Pseudomonadota</taxon>
        <taxon>Betaproteobacteria</taxon>
        <taxon>Burkholderiales</taxon>
        <taxon>Burkholderiaceae</taxon>
        <taxon>Paraburkholderia</taxon>
    </lineage>
</organism>
<dbReference type="PANTHER" id="PTHR22893">
    <property type="entry name" value="NADH OXIDOREDUCTASE-RELATED"/>
    <property type="match status" value="1"/>
</dbReference>
<reference evidence="5 6" key="1">
    <citation type="submission" date="2018-01" db="EMBL/GenBank/DDBJ databases">
        <title>Species boundaries and ecological features among Paraburkholderia terrae DSMZ17804T, P. hospita DSMZ17164T and P. caribensis DSMZ13236T.</title>
        <authorList>
            <person name="Pratama A.A."/>
        </authorList>
    </citation>
    <scope>NUCLEOTIDE SEQUENCE [LARGE SCALE GENOMIC DNA]</scope>
    <source>
        <strain evidence="5 6">DSM 17804</strain>
    </source>
</reference>
<dbReference type="InterPro" id="IPR001155">
    <property type="entry name" value="OxRdtase_FMN_N"/>
</dbReference>
<evidence type="ECO:0000313" key="6">
    <source>
        <dbReference type="Proteomes" id="UP000243502"/>
    </source>
</evidence>
<evidence type="ECO:0000256" key="2">
    <source>
        <dbReference type="ARBA" id="ARBA00005979"/>
    </source>
</evidence>
<comment type="cofactor">
    <cofactor evidence="1">
        <name>FMN</name>
        <dbReference type="ChEBI" id="CHEBI:58210"/>
    </cofactor>
</comment>
<dbReference type="CDD" id="cd02933">
    <property type="entry name" value="OYE_like_FMN"/>
    <property type="match status" value="1"/>
</dbReference>
<dbReference type="InterPro" id="IPR045247">
    <property type="entry name" value="Oye-like"/>
</dbReference>
<dbReference type="PANTHER" id="PTHR22893:SF91">
    <property type="entry name" value="NADPH DEHYDROGENASE 2-RELATED"/>
    <property type="match status" value="1"/>
</dbReference>
<dbReference type="SUPFAM" id="SSF51395">
    <property type="entry name" value="FMN-linked oxidoreductases"/>
    <property type="match status" value="1"/>
</dbReference>
<dbReference type="RefSeq" id="WP_042304920.1">
    <property type="nucleotide sequence ID" value="NZ_CP026113.1"/>
</dbReference>
<protein>
    <submittedName>
        <fullName evidence="5">Alkene reductase</fullName>
    </submittedName>
</protein>
<dbReference type="InterPro" id="IPR013785">
    <property type="entry name" value="Aldolase_TIM"/>
</dbReference>
<dbReference type="EMBL" id="CP026113">
    <property type="protein sequence ID" value="AUT66137.1"/>
    <property type="molecule type" value="Genomic_DNA"/>
</dbReference>
<proteinExistence type="inferred from homology"/>
<evidence type="ECO:0000256" key="3">
    <source>
        <dbReference type="ARBA" id="ARBA00023002"/>
    </source>
</evidence>
<comment type="similarity">
    <text evidence="2">Belongs to the NADH:flavin oxidoreductase/NADH oxidase family.</text>
</comment>
<dbReference type="Pfam" id="PF00724">
    <property type="entry name" value="Oxidored_FMN"/>
    <property type="match status" value="1"/>
</dbReference>
<keyword evidence="3" id="KW-0560">Oxidoreductase</keyword>
<feature type="domain" description="NADH:flavin oxidoreductase/NADH oxidase N-terminal" evidence="4">
    <location>
        <begin position="11"/>
        <end position="350"/>
    </location>
</feature>
<dbReference type="Proteomes" id="UP000243502">
    <property type="component" value="Chromosome 3"/>
</dbReference>
<dbReference type="OrthoDB" id="8985337at2"/>
<gene>
    <name evidence="5" type="ORF">C2L65_35925</name>
</gene>
<name>A0A2I8F2M8_9BURK</name>
<dbReference type="GO" id="GO:0010181">
    <property type="term" value="F:FMN binding"/>
    <property type="evidence" value="ECO:0007669"/>
    <property type="project" value="InterPro"/>
</dbReference>
<dbReference type="AlphaFoldDB" id="A0A2I8F2M8"/>
<dbReference type="GO" id="GO:0005829">
    <property type="term" value="C:cytosol"/>
    <property type="evidence" value="ECO:0007669"/>
    <property type="project" value="UniProtKB-ARBA"/>
</dbReference>
<sequence>MVTTTKVQKTLFTAAKIGAFDLKHRIVLPALSRLRAQWPSANPSDLMRDYYSQRASNGGLLIAEATAIAPEGRPYHAAPGIYTEEHVVRWKQITDAVHAKGGLILLQLNHAGRATSTAISQVTPITASVNESFLKDETIVVTTPDGLVRPSAHRALETNEVAGVVEQYRVAAVNAKRAGFDGIELLAAQGHLIEQFLQDGSNKRTDIYGGSIENRERFLVEIIEAVSTVWGADRVGVRLSPSSTFNGMSDSDPRALFRHLAARLNDLGIAYLHIIEPRISGDSTVDEAKEAVAASELGELFDGPIIAAGGFTPATAEDTVTNGLASLIAFGRHFTSNPDLPYRIENGLPLTHYDRSTFYGGDGHGYIDFPTYEEAREAEQTA</sequence>
<dbReference type="GO" id="GO:0016628">
    <property type="term" value="F:oxidoreductase activity, acting on the CH-CH group of donors, NAD or NADP as acceptor"/>
    <property type="evidence" value="ECO:0007669"/>
    <property type="project" value="UniProtKB-ARBA"/>
</dbReference>
<dbReference type="FunFam" id="3.20.20.70:FF:000059">
    <property type="entry name" value="N-ethylmaleimide reductase, FMN-linked"/>
    <property type="match status" value="1"/>
</dbReference>
<accession>A0A2I8F2M8</accession>
<evidence type="ECO:0000256" key="1">
    <source>
        <dbReference type="ARBA" id="ARBA00001917"/>
    </source>
</evidence>
<evidence type="ECO:0000259" key="4">
    <source>
        <dbReference type="Pfam" id="PF00724"/>
    </source>
</evidence>